<dbReference type="OrthoDB" id="15893at2759"/>
<evidence type="ECO:0000313" key="1">
    <source>
        <dbReference type="EMBL" id="KAJ1916967.1"/>
    </source>
</evidence>
<protein>
    <recommendedName>
        <fullName evidence="3">Complex 1 LYR protein</fullName>
    </recommendedName>
</protein>
<dbReference type="GO" id="GO:0033615">
    <property type="term" value="P:mitochondrial proton-transporting ATP synthase complex assembly"/>
    <property type="evidence" value="ECO:0007669"/>
    <property type="project" value="InterPro"/>
</dbReference>
<comment type="caution">
    <text evidence="1">The sequence shown here is derived from an EMBL/GenBank/DDBJ whole genome shotgun (WGS) entry which is preliminary data.</text>
</comment>
<dbReference type="AlphaFoldDB" id="A0A9W8DTB1"/>
<dbReference type="PANTHER" id="PTHR28015">
    <property type="entry name" value="ATP SYNTHASE ASSEMBLY FACTOR FMC1, MITOCHONDRIAL"/>
    <property type="match status" value="1"/>
</dbReference>
<dbReference type="Proteomes" id="UP001150569">
    <property type="component" value="Unassembled WGS sequence"/>
</dbReference>
<dbReference type="GO" id="GO:0005759">
    <property type="term" value="C:mitochondrial matrix"/>
    <property type="evidence" value="ECO:0007669"/>
    <property type="project" value="TreeGrafter"/>
</dbReference>
<dbReference type="Pfam" id="PF13233">
    <property type="entry name" value="Complex1_LYR_2"/>
    <property type="match status" value="1"/>
</dbReference>
<keyword evidence="2" id="KW-1185">Reference proteome</keyword>
<evidence type="ECO:0008006" key="3">
    <source>
        <dbReference type="Google" id="ProtNLM"/>
    </source>
</evidence>
<sequence>MATSGPSARHLYRGLLREIHKLYRSPASREVAHQELVSRFAKHSQVTDPIHLQTVRRDAQDTLTYMNGTRRHKELDELYNPNRNITESERIGLSAKRVGLSLPKLGRTED</sequence>
<gene>
    <name evidence="1" type="ORF">IWQ60_007928</name>
</gene>
<name>A0A9W8DTB1_9FUNG</name>
<dbReference type="PANTHER" id="PTHR28015:SF1">
    <property type="entry name" value="ATP SYNTHASE ASSEMBLY FACTOR FMC1, MITOCHONDRIAL"/>
    <property type="match status" value="1"/>
</dbReference>
<proteinExistence type="predicted"/>
<accession>A0A9W8DTB1</accession>
<dbReference type="InterPro" id="IPR039196">
    <property type="entry name" value="Fmc1"/>
</dbReference>
<reference evidence="1" key="1">
    <citation type="submission" date="2022-07" db="EMBL/GenBank/DDBJ databases">
        <title>Phylogenomic reconstructions and comparative analyses of Kickxellomycotina fungi.</title>
        <authorList>
            <person name="Reynolds N.K."/>
            <person name="Stajich J.E."/>
            <person name="Barry K."/>
            <person name="Grigoriev I.V."/>
            <person name="Crous P."/>
            <person name="Smith M.E."/>
        </authorList>
    </citation>
    <scope>NUCLEOTIDE SEQUENCE</scope>
    <source>
        <strain evidence="1">RSA 861</strain>
    </source>
</reference>
<organism evidence="1 2">
    <name type="scientific">Tieghemiomyces parasiticus</name>
    <dbReference type="NCBI Taxonomy" id="78921"/>
    <lineage>
        <taxon>Eukaryota</taxon>
        <taxon>Fungi</taxon>
        <taxon>Fungi incertae sedis</taxon>
        <taxon>Zoopagomycota</taxon>
        <taxon>Kickxellomycotina</taxon>
        <taxon>Dimargaritomycetes</taxon>
        <taxon>Dimargaritales</taxon>
        <taxon>Dimargaritaceae</taxon>
        <taxon>Tieghemiomyces</taxon>
    </lineage>
</organism>
<dbReference type="EMBL" id="JANBPT010000561">
    <property type="protein sequence ID" value="KAJ1916967.1"/>
    <property type="molecule type" value="Genomic_DNA"/>
</dbReference>
<evidence type="ECO:0000313" key="2">
    <source>
        <dbReference type="Proteomes" id="UP001150569"/>
    </source>
</evidence>